<accession>A0A7N9CQ99</accession>
<reference evidence="1" key="3">
    <citation type="submission" date="2025-09" db="UniProtKB">
        <authorList>
            <consortium name="Ensembl"/>
        </authorList>
    </citation>
    <scope>IDENTIFICATION</scope>
</reference>
<protein>
    <submittedName>
        <fullName evidence="1">Uncharacterized protein</fullName>
    </submittedName>
</protein>
<organism evidence="1 2">
    <name type="scientific">Macaca fascicularis</name>
    <name type="common">Crab-eating macaque</name>
    <name type="synonym">Cynomolgus monkey</name>
    <dbReference type="NCBI Taxonomy" id="9541"/>
    <lineage>
        <taxon>Eukaryota</taxon>
        <taxon>Metazoa</taxon>
        <taxon>Chordata</taxon>
        <taxon>Craniata</taxon>
        <taxon>Vertebrata</taxon>
        <taxon>Euteleostomi</taxon>
        <taxon>Mammalia</taxon>
        <taxon>Eutheria</taxon>
        <taxon>Euarchontoglires</taxon>
        <taxon>Primates</taxon>
        <taxon>Haplorrhini</taxon>
        <taxon>Catarrhini</taxon>
        <taxon>Cercopithecidae</taxon>
        <taxon>Cercopithecinae</taxon>
        <taxon>Macaca</taxon>
    </lineage>
</organism>
<evidence type="ECO:0000313" key="2">
    <source>
        <dbReference type="Proteomes" id="UP000233100"/>
    </source>
</evidence>
<evidence type="ECO:0000313" key="1">
    <source>
        <dbReference type="Ensembl" id="ENSMFAP00000054390.1"/>
    </source>
</evidence>
<proteinExistence type="predicted"/>
<dbReference type="Ensembl" id="ENSMFAT00000088192.1">
    <property type="protein sequence ID" value="ENSMFAP00000054390.1"/>
    <property type="gene ID" value="ENSMFAG00000063034.1"/>
</dbReference>
<name>A0A7N9CQ99_MACFA</name>
<sequence>MKPETLVVSVTALKDSMCGVCSFRCSDVSGAASLGIRGLANFKPEAANLHSLVLQLLKVARPELPIPPGEFLVSQSSKPKLQTFTMSITALTSRANPNTKQQQQPQQQNTRRPELLLLAWVASFYSLIWPRPHPADWSILQSTDWSILQSADWCVFTEC</sequence>
<dbReference type="AlphaFoldDB" id="A0A7N9CQ99"/>
<keyword evidence="2" id="KW-1185">Reference proteome</keyword>
<dbReference type="GeneTree" id="ENSGT01030000240124"/>
<reference evidence="1 2" key="1">
    <citation type="submission" date="2013-03" db="EMBL/GenBank/DDBJ databases">
        <authorList>
            <person name="Warren W."/>
            <person name="Wilson R.K."/>
        </authorList>
    </citation>
    <scope>NUCLEOTIDE SEQUENCE</scope>
</reference>
<dbReference type="Proteomes" id="UP000233100">
    <property type="component" value="Chromosome 16"/>
</dbReference>
<reference evidence="1" key="2">
    <citation type="submission" date="2025-08" db="UniProtKB">
        <authorList>
            <consortium name="Ensembl"/>
        </authorList>
    </citation>
    <scope>IDENTIFICATION</scope>
</reference>